<keyword evidence="5" id="KW-1133">Transmembrane helix</keyword>
<feature type="compositionally biased region" description="Low complexity" evidence="4">
    <location>
        <begin position="111"/>
        <end position="123"/>
    </location>
</feature>
<feature type="transmembrane region" description="Helical" evidence="5">
    <location>
        <begin position="12"/>
        <end position="30"/>
    </location>
</feature>
<dbReference type="InterPro" id="IPR019378">
    <property type="entry name" value="GDP-Fuc_O-FucTrfase"/>
</dbReference>
<name>A0AAD7XIP5_9STRA</name>
<evidence type="ECO:0000313" key="7">
    <source>
        <dbReference type="Proteomes" id="UP001230188"/>
    </source>
</evidence>
<evidence type="ECO:0000313" key="6">
    <source>
        <dbReference type="EMBL" id="KAJ8603102.1"/>
    </source>
</evidence>
<keyword evidence="3" id="KW-0119">Carbohydrate metabolism</keyword>
<organism evidence="6 7">
    <name type="scientific">Chrysophaeum taylorii</name>
    <dbReference type="NCBI Taxonomy" id="2483200"/>
    <lineage>
        <taxon>Eukaryota</taxon>
        <taxon>Sar</taxon>
        <taxon>Stramenopiles</taxon>
        <taxon>Ochrophyta</taxon>
        <taxon>Pelagophyceae</taxon>
        <taxon>Pelagomonadales</taxon>
        <taxon>Pelagomonadaceae</taxon>
        <taxon>Chrysophaeum</taxon>
    </lineage>
</organism>
<keyword evidence="7" id="KW-1185">Reference proteome</keyword>
<comment type="caution">
    <text evidence="6">The sequence shown here is derived from an EMBL/GenBank/DDBJ whole genome shotgun (WGS) entry which is preliminary data.</text>
</comment>
<dbReference type="CDD" id="cd11296">
    <property type="entry name" value="O-FucT_like"/>
    <property type="match status" value="1"/>
</dbReference>
<dbReference type="Pfam" id="PF10250">
    <property type="entry name" value="O-FucT"/>
    <property type="match status" value="1"/>
</dbReference>
<evidence type="ECO:0000256" key="2">
    <source>
        <dbReference type="ARBA" id="ARBA00023253"/>
    </source>
</evidence>
<evidence type="ECO:0000256" key="3">
    <source>
        <dbReference type="ARBA" id="ARBA00023277"/>
    </source>
</evidence>
<feature type="compositionally biased region" description="Pro residues" evidence="4">
    <location>
        <begin position="127"/>
        <end position="138"/>
    </location>
</feature>
<protein>
    <recommendedName>
        <fullName evidence="8">O-fucosyltransferase family protein</fullName>
    </recommendedName>
</protein>
<keyword evidence="1" id="KW-0808">Transferase</keyword>
<keyword evidence="5" id="KW-0812">Transmembrane</keyword>
<dbReference type="PANTHER" id="PTHR31469">
    <property type="entry name" value="OS07G0633600 PROTEIN"/>
    <property type="match status" value="1"/>
</dbReference>
<reference evidence="6" key="1">
    <citation type="submission" date="2023-01" db="EMBL/GenBank/DDBJ databases">
        <title>Metagenome sequencing of chrysophaentin producing Chrysophaeum taylorii.</title>
        <authorList>
            <person name="Davison J."/>
            <person name="Bewley C."/>
        </authorList>
    </citation>
    <scope>NUCLEOTIDE SEQUENCE</scope>
    <source>
        <strain evidence="6">NIES-1699</strain>
    </source>
</reference>
<evidence type="ECO:0000256" key="1">
    <source>
        <dbReference type="ARBA" id="ARBA00022679"/>
    </source>
</evidence>
<dbReference type="AlphaFoldDB" id="A0AAD7XIP5"/>
<proteinExistence type="predicted"/>
<dbReference type="Gene3D" id="3.40.50.11350">
    <property type="match status" value="1"/>
</dbReference>
<dbReference type="PANTHER" id="PTHR31469:SF8">
    <property type="entry name" value="OS07G0641000 PROTEIN"/>
    <property type="match status" value="1"/>
</dbReference>
<sequence length="630" mass="70784">MGAKRVRPARVVACVGPLLALWMLLVLLGVRPHLERTHLRAVIDHPAEVAQALRENFARKFFFSAANPPTKNLLPKNPVITTTTRAPATIPPPPPPGQRRRLPPPRLADNSTAATTTTSTSGRPIEKPPPPPSPPPRPSSKKGAGPPPRTAAAARYASHDEAAGAPRGTLTCDGRFVDSELIYWRDVPADRALERAPYKRPGGEEQFLTFEYDAGGWNNIRMGVECMLVFAHVTGRTIVLPPAQQLYLVSKEFEKRRAFGLAAFLNVTLLSSHRGWKTRPMPEFLADVVRSKGVEPPAQSKGPALWGFMKRNADAMLPPVTRKFFVFPDGDLADDSIINTTTTHLRHGKQQPGRRSSRFARRLDAFAQGRQPLFYDQGLRAARHLHAAGSGEHRILMNFYSFAFFADPRAAAFYRRFVRDYARYRDEIQCAADKVVRAIRDRNGTYYAIHARRNDFQYRTAKIGAQEIIDNLGGYDIIPRGALVYLATDDPKGKCQGCMYDRKPCSSYPVPRPKEYGCPDDPSWDPFARHGWTVLVLDDFRSTLLPDLNPNHFGMVDQLVCSRAKVFAGTFWSTFSGFIHRLRGYHGLGEASYYHTKGRVHSLRDPRRMGPGWMREWRSGWSDDERGYQS</sequence>
<keyword evidence="5" id="KW-0472">Membrane</keyword>
<evidence type="ECO:0008006" key="8">
    <source>
        <dbReference type="Google" id="ProtNLM"/>
    </source>
</evidence>
<dbReference type="Proteomes" id="UP001230188">
    <property type="component" value="Unassembled WGS sequence"/>
</dbReference>
<dbReference type="EMBL" id="JAQMWT010000361">
    <property type="protein sequence ID" value="KAJ8603102.1"/>
    <property type="molecule type" value="Genomic_DNA"/>
</dbReference>
<dbReference type="GO" id="GO:0016740">
    <property type="term" value="F:transferase activity"/>
    <property type="evidence" value="ECO:0007669"/>
    <property type="project" value="UniProtKB-KW"/>
</dbReference>
<dbReference type="GO" id="GO:0006004">
    <property type="term" value="P:fucose metabolic process"/>
    <property type="evidence" value="ECO:0007669"/>
    <property type="project" value="UniProtKB-KW"/>
</dbReference>
<evidence type="ECO:0000256" key="4">
    <source>
        <dbReference type="SAM" id="MobiDB-lite"/>
    </source>
</evidence>
<gene>
    <name evidence="6" type="ORF">CTAYLR_006692</name>
</gene>
<accession>A0AAD7XIP5</accession>
<evidence type="ECO:0000256" key="5">
    <source>
        <dbReference type="SAM" id="Phobius"/>
    </source>
</evidence>
<keyword evidence="2" id="KW-0294">Fucose metabolism</keyword>
<feature type="region of interest" description="Disordered" evidence="4">
    <location>
        <begin position="83"/>
        <end position="169"/>
    </location>
</feature>